<reference evidence="3" key="1">
    <citation type="submission" date="2018-05" db="EMBL/GenBank/DDBJ databases">
        <authorList>
            <person name="Li Y."/>
        </authorList>
    </citation>
    <scope>NUCLEOTIDE SEQUENCE [LARGE SCALE GENOMIC DNA]</scope>
    <source>
        <strain evidence="3">sk1b4</strain>
    </source>
</reference>
<organism evidence="2 3">
    <name type="scientific">Ancrocorticia populi</name>
    <dbReference type="NCBI Taxonomy" id="2175228"/>
    <lineage>
        <taxon>Bacteria</taxon>
        <taxon>Bacillati</taxon>
        <taxon>Actinomycetota</taxon>
        <taxon>Actinomycetes</taxon>
        <taxon>Actinomycetales</taxon>
        <taxon>Actinomycetaceae</taxon>
        <taxon>Ancrocorticia</taxon>
    </lineage>
</organism>
<feature type="region of interest" description="Disordered" evidence="1">
    <location>
        <begin position="28"/>
        <end position="51"/>
    </location>
</feature>
<keyword evidence="3" id="KW-1185">Reference proteome</keyword>
<evidence type="ECO:0000313" key="2">
    <source>
        <dbReference type="EMBL" id="PWF25975.1"/>
    </source>
</evidence>
<evidence type="ECO:0000256" key="1">
    <source>
        <dbReference type="SAM" id="MobiDB-lite"/>
    </source>
</evidence>
<gene>
    <name evidence="2" type="ORF">DD236_07665</name>
</gene>
<dbReference type="OrthoDB" id="3266783at2"/>
<proteinExistence type="predicted"/>
<evidence type="ECO:0000313" key="3">
    <source>
        <dbReference type="Proteomes" id="UP000245283"/>
    </source>
</evidence>
<feature type="compositionally biased region" description="Polar residues" evidence="1">
    <location>
        <begin position="28"/>
        <end position="37"/>
    </location>
</feature>
<comment type="caution">
    <text evidence="2">The sequence shown here is derived from an EMBL/GenBank/DDBJ whole genome shotgun (WGS) entry which is preliminary data.</text>
</comment>
<dbReference type="RefSeq" id="WP_109093802.1">
    <property type="nucleotide sequence ID" value="NZ_CAMELQ010000011.1"/>
</dbReference>
<sequence length="316" mass="35200">MMRHPIEARLVACVILLVLFVAGCGGTPTDQPNSGVNGNADPDLSSLSRTAEVDPETAIVTLPEDAVTRGEQVDSSTLSAARDARVAQCARDELDIPWVAERPDPYIPAMHMWNWFGPWTKPVAEKFAFVEPMGDGALIVNGIVEPPADYEPIPWVNENIAEADRDNVFETCNSTEAVMEFDETRLWTIGPGQEALNEEQEAVIRDPEMQALSDELAVCFEENGMEMHRDFPGFPLNADFNNINEEQIALALKTVECKDQTNFTQRAADIIAERQVPMIEEYAEELFAAREEWDDTVAEAEEYIASHPELFELPTN</sequence>
<dbReference type="AlphaFoldDB" id="A0A2V1K3Y1"/>
<name>A0A2V1K3Y1_9ACTO</name>
<dbReference type="PROSITE" id="PS51257">
    <property type="entry name" value="PROKAR_LIPOPROTEIN"/>
    <property type="match status" value="1"/>
</dbReference>
<protein>
    <submittedName>
        <fullName evidence="2">Uncharacterized protein</fullName>
    </submittedName>
</protein>
<accession>A0A2V1K3Y1</accession>
<dbReference type="EMBL" id="QETB01000004">
    <property type="protein sequence ID" value="PWF25975.1"/>
    <property type="molecule type" value="Genomic_DNA"/>
</dbReference>
<dbReference type="Proteomes" id="UP000245283">
    <property type="component" value="Unassembled WGS sequence"/>
</dbReference>